<sequence>MSDEDQLYDPVSEYCSLYHHAAVVVENQLYIAQGYAQYVRNSKRKGGGNPHLRFINLDRTIPVAQSGEFINVVTNSTAYPENLPSTVNPALWYNPNAFSLYMAMGGTINFQSLIFEDGAQYNPGSPREYWRSRVRTDRYRQGFTSDDYQFGGWDRLALNLDNPMGLITARNTYFDAETQKGYIVGGWVGASTNPTDSFITYNAITSEWTNSTLPWGRSLGNGAMASFRINDRLVHIHVGGYVNGTYVAMDHARIYDSETQDWYTQPIDGAQIPPARGDACTALVAAPDGSSYQMFMFGGSENGDPSARFLSDMWVLNIPSFTWVFIGESGGQFGPGARSGSSCNIVKDHIFLLYAGKKAAIASQAAQCESGGNAAYFMDLNTLSWLETYEGNNTTPGYRVASRITDVIGGNGYGGAIRTAPTGGFDSEVLATLFAINGTRIVNSNPTRLPSPVPTNSDQITDGGSAPVPTGAIVGGVVGGILLLLALIGLLVFCLRKKKGLPFLSSREPKSPGAVDDIPVGGRSELPTHYSEGGNYPKTPSIFKDPRAGYSGYYQSTVLGAPTNQEVYVYELPTGDTRQHPHLSAQELASPQDMDYSPSSTTLYAPDHELPLPPTPPGVPEPQFKPAR</sequence>
<keyword evidence="4" id="KW-0472">Membrane</keyword>
<gene>
    <name evidence="5" type="ORF">TWF481_004469</name>
</gene>
<feature type="region of interest" description="Disordered" evidence="3">
    <location>
        <begin position="586"/>
        <end position="628"/>
    </location>
</feature>
<keyword evidence="6" id="KW-1185">Reference proteome</keyword>
<keyword evidence="4" id="KW-0812">Transmembrane</keyword>
<dbReference type="Proteomes" id="UP001370758">
    <property type="component" value="Unassembled WGS sequence"/>
</dbReference>
<evidence type="ECO:0000256" key="4">
    <source>
        <dbReference type="SAM" id="Phobius"/>
    </source>
</evidence>
<comment type="caution">
    <text evidence="5">The sequence shown here is derived from an EMBL/GenBank/DDBJ whole genome shotgun (WGS) entry which is preliminary data.</text>
</comment>
<dbReference type="AlphaFoldDB" id="A0AAV9WLN8"/>
<evidence type="ECO:0000256" key="2">
    <source>
        <dbReference type="ARBA" id="ARBA00022737"/>
    </source>
</evidence>
<dbReference type="PANTHER" id="PTHR46093">
    <property type="entry name" value="ACYL-COA-BINDING DOMAIN-CONTAINING PROTEIN 5"/>
    <property type="match status" value="1"/>
</dbReference>
<reference evidence="5 6" key="1">
    <citation type="submission" date="2023-08" db="EMBL/GenBank/DDBJ databases">
        <authorList>
            <person name="Palmer J.M."/>
        </authorList>
    </citation>
    <scope>NUCLEOTIDE SEQUENCE [LARGE SCALE GENOMIC DNA]</scope>
    <source>
        <strain evidence="5 6">TWF481</strain>
    </source>
</reference>
<proteinExistence type="predicted"/>
<evidence type="ECO:0008006" key="7">
    <source>
        <dbReference type="Google" id="ProtNLM"/>
    </source>
</evidence>
<accession>A0AAV9WLN8</accession>
<evidence type="ECO:0000256" key="1">
    <source>
        <dbReference type="ARBA" id="ARBA00022441"/>
    </source>
</evidence>
<dbReference type="EMBL" id="JAVHJL010000002">
    <property type="protein sequence ID" value="KAK6509739.1"/>
    <property type="molecule type" value="Genomic_DNA"/>
</dbReference>
<feature type="region of interest" description="Disordered" evidence="3">
    <location>
        <begin position="505"/>
        <end position="542"/>
    </location>
</feature>
<feature type="transmembrane region" description="Helical" evidence="4">
    <location>
        <begin position="472"/>
        <end position="495"/>
    </location>
</feature>
<dbReference type="Pfam" id="PF24681">
    <property type="entry name" value="Kelch_KLHDC2_KLHL20_DRC7"/>
    <property type="match status" value="1"/>
</dbReference>
<dbReference type="SUPFAM" id="SSF50965">
    <property type="entry name" value="Galactose oxidase, central domain"/>
    <property type="match status" value="1"/>
</dbReference>
<dbReference type="InterPro" id="IPR015915">
    <property type="entry name" value="Kelch-typ_b-propeller"/>
</dbReference>
<protein>
    <recommendedName>
        <fullName evidence="7">Kelch repeat-containing protein</fullName>
    </recommendedName>
</protein>
<name>A0AAV9WLN8_9PEZI</name>
<keyword evidence="2" id="KW-0677">Repeat</keyword>
<evidence type="ECO:0000313" key="6">
    <source>
        <dbReference type="Proteomes" id="UP001370758"/>
    </source>
</evidence>
<dbReference type="PANTHER" id="PTHR46093:SF18">
    <property type="entry name" value="FIBRONECTIN TYPE-III DOMAIN-CONTAINING PROTEIN"/>
    <property type="match status" value="1"/>
</dbReference>
<feature type="compositionally biased region" description="Pro residues" evidence="3">
    <location>
        <begin position="611"/>
        <end position="620"/>
    </location>
</feature>
<keyword evidence="4" id="KW-1133">Transmembrane helix</keyword>
<organism evidence="5 6">
    <name type="scientific">Arthrobotrys musiformis</name>
    <dbReference type="NCBI Taxonomy" id="47236"/>
    <lineage>
        <taxon>Eukaryota</taxon>
        <taxon>Fungi</taxon>
        <taxon>Dikarya</taxon>
        <taxon>Ascomycota</taxon>
        <taxon>Pezizomycotina</taxon>
        <taxon>Orbiliomycetes</taxon>
        <taxon>Orbiliales</taxon>
        <taxon>Orbiliaceae</taxon>
        <taxon>Arthrobotrys</taxon>
    </lineage>
</organism>
<evidence type="ECO:0000256" key="3">
    <source>
        <dbReference type="SAM" id="MobiDB-lite"/>
    </source>
</evidence>
<dbReference type="Gene3D" id="2.120.10.80">
    <property type="entry name" value="Kelch-type beta propeller"/>
    <property type="match status" value="1"/>
</dbReference>
<dbReference type="InterPro" id="IPR011043">
    <property type="entry name" value="Gal_Oxase/kelch_b-propeller"/>
</dbReference>
<evidence type="ECO:0000313" key="5">
    <source>
        <dbReference type="EMBL" id="KAK6509739.1"/>
    </source>
</evidence>
<keyword evidence="1" id="KW-0880">Kelch repeat</keyword>